<evidence type="ECO:0000313" key="2">
    <source>
        <dbReference type="Proteomes" id="UP001152879"/>
    </source>
</evidence>
<comment type="caution">
    <text evidence="1">The sequence shown here is derived from an EMBL/GenBank/DDBJ whole genome shotgun (WGS) entry which is preliminary data.</text>
</comment>
<evidence type="ECO:0000313" key="1">
    <source>
        <dbReference type="EMBL" id="MDG4512447.1"/>
    </source>
</evidence>
<dbReference type="AlphaFoldDB" id="A0A9X4MLD1"/>
<reference evidence="1" key="1">
    <citation type="submission" date="2022-07" db="EMBL/GenBank/DDBJ databases">
        <title>Whole Genome Sequencing of Streptococcus suis.</title>
        <authorList>
            <person name="Dai X."/>
            <person name="Huang J."/>
            <person name="Wang L."/>
        </authorList>
    </citation>
    <scope>NUCLEOTIDE SEQUENCE</scope>
    <source>
        <strain evidence="1">SFB2</strain>
    </source>
</reference>
<organism evidence="1 2">
    <name type="scientific">Streptococcus suis</name>
    <dbReference type="NCBI Taxonomy" id="1307"/>
    <lineage>
        <taxon>Bacteria</taxon>
        <taxon>Bacillati</taxon>
        <taxon>Bacillota</taxon>
        <taxon>Bacilli</taxon>
        <taxon>Lactobacillales</taxon>
        <taxon>Streptococcaceae</taxon>
        <taxon>Streptococcus</taxon>
    </lineage>
</organism>
<dbReference type="EMBL" id="JANFML010000016">
    <property type="protein sequence ID" value="MDG4512447.1"/>
    <property type="molecule type" value="Genomic_DNA"/>
</dbReference>
<dbReference type="Proteomes" id="UP001152879">
    <property type="component" value="Unassembled WGS sequence"/>
</dbReference>
<protein>
    <submittedName>
        <fullName evidence="1">Uncharacterized protein</fullName>
    </submittedName>
</protein>
<gene>
    <name evidence="1" type="ORF">NOL15_06255</name>
</gene>
<proteinExistence type="predicted"/>
<accession>A0A9X4MLD1</accession>
<sequence>MITNQTQNAFLVIELLDDSREQAFREALDIIQQAATLHLGASVEHQSVTLQEPRITIN</sequence>
<name>A0A9X4MLD1_STRSU</name>